<dbReference type="Pfam" id="PF07386">
    <property type="entry name" value="DUF1499"/>
    <property type="match status" value="1"/>
</dbReference>
<dbReference type="KEGG" id="pspi:PS2015_124"/>
<dbReference type="OrthoDB" id="9793534at2"/>
<proteinExistence type="predicted"/>
<evidence type="ECO:0000313" key="2">
    <source>
        <dbReference type="Proteomes" id="UP000065641"/>
    </source>
</evidence>
<gene>
    <name evidence="1" type="ORF">PS2015_124</name>
</gene>
<dbReference type="AlphaFoldDB" id="A0A0S2K9W2"/>
<keyword evidence="2" id="KW-1185">Reference proteome</keyword>
<dbReference type="PANTHER" id="PTHR34801:SF6">
    <property type="entry name" value="SLL1620 PROTEIN"/>
    <property type="match status" value="1"/>
</dbReference>
<dbReference type="PANTHER" id="PTHR34801">
    <property type="entry name" value="EXPRESSED PROTEIN"/>
    <property type="match status" value="1"/>
</dbReference>
<accession>A0A0S2K9W2</accession>
<reference evidence="1 2" key="1">
    <citation type="submission" date="2015-11" db="EMBL/GenBank/DDBJ databases">
        <authorList>
            <person name="Zhang Y."/>
            <person name="Guo Z."/>
        </authorList>
    </citation>
    <scope>NUCLEOTIDE SEQUENCE [LARGE SCALE GENOMIC DNA]</scope>
    <source>
        <strain evidence="1 2">KCTC 32221</strain>
    </source>
</reference>
<dbReference type="STRING" id="1249552.PS2015_124"/>
<dbReference type="InterPro" id="IPR010865">
    <property type="entry name" value="DUF1499"/>
</dbReference>
<organism evidence="1 2">
    <name type="scientific">Pseudohongiella spirulinae</name>
    <dbReference type="NCBI Taxonomy" id="1249552"/>
    <lineage>
        <taxon>Bacteria</taxon>
        <taxon>Pseudomonadati</taxon>
        <taxon>Pseudomonadota</taxon>
        <taxon>Gammaproteobacteria</taxon>
        <taxon>Pseudomonadales</taxon>
        <taxon>Pseudohongiellaceae</taxon>
        <taxon>Pseudohongiella</taxon>
    </lineage>
</organism>
<dbReference type="PATRIC" id="fig|1249552.3.peg.126"/>
<name>A0A0S2K9W2_9GAMM</name>
<dbReference type="EMBL" id="CP013189">
    <property type="protein sequence ID" value="ALO44820.1"/>
    <property type="molecule type" value="Genomic_DNA"/>
</dbReference>
<dbReference type="RefSeq" id="WP_156412612.1">
    <property type="nucleotide sequence ID" value="NZ_CP013189.1"/>
</dbReference>
<evidence type="ECO:0000313" key="1">
    <source>
        <dbReference type="EMBL" id="ALO44820.1"/>
    </source>
</evidence>
<dbReference type="PIRSF" id="PIRSF026426">
    <property type="entry name" value="DUF1499"/>
    <property type="match status" value="1"/>
</dbReference>
<sequence length="147" mass="15675">MSGISLTRLSIRGVAIVGLLTLIGCAGDRPANLGPQNGQLAMCPDSPNCVCSFETRDSHSVAPLQADLASAKAALQQMPRVAIVTEQDNYIHAEFTSRLMGYVDDVELLADPQAGLVHVRSASRLGYSDMGVNRERVEELRALIAAP</sequence>
<dbReference type="Proteomes" id="UP000065641">
    <property type="component" value="Chromosome"/>
</dbReference>
<protein>
    <submittedName>
        <fullName evidence="1">PF07386 family protein</fullName>
    </submittedName>
</protein>